<feature type="region of interest" description="Disordered" evidence="1">
    <location>
        <begin position="302"/>
        <end position="342"/>
    </location>
</feature>
<dbReference type="Proteomes" id="UP001218188">
    <property type="component" value="Unassembled WGS sequence"/>
</dbReference>
<evidence type="ECO:0000313" key="3">
    <source>
        <dbReference type="Proteomes" id="UP001218188"/>
    </source>
</evidence>
<feature type="region of interest" description="Disordered" evidence="1">
    <location>
        <begin position="454"/>
        <end position="495"/>
    </location>
</feature>
<sequence>MTLNTRWVVGGANRVTAKAPGASRVTLHSVVFESGPGLEQEKSVSTCRGVNFPSGHGVVTMWLEEQNTPAHAHRISFPPTAHLHVLVNRDAAANLTTVHSMPWRRVCRAFGRALDLSVEPELRPCQVRTERPSHPSARTSIVRLLVGTHNAKPNESSFPFLKLVQFIALTNLNVVLTLRVQFNPNLLQGEPRSLLLTMIGRVGNISVPGHGVVTLTEDVTRRTEHAHALAHWLAHTEQVSIQPPSIMIQPARPRIRLPAYPPTHLRVLVGPAAAACGCGSMTDLLEWELTCPSEARLLIPDGLSPSSSSSPGPWPAAMVQDPTKNPESRDAASTSASGSIERRHGPLYPAHAQLNFNLPDSDSSRAERYISHLVEADSREAARGCYSVLHQYLWHSTTICIAGRLGSSCSIMSGTIKNRYILQVKLGEIKDNSLRRRHQGRIASRLASVIIGRNGMPGPVRTAGSPRRPPSIEPKFKSKPKVSNLFPRGVPVKQP</sequence>
<organism evidence="2 3">
    <name type="scientific">Mycena alexandri</name>
    <dbReference type="NCBI Taxonomy" id="1745969"/>
    <lineage>
        <taxon>Eukaryota</taxon>
        <taxon>Fungi</taxon>
        <taxon>Dikarya</taxon>
        <taxon>Basidiomycota</taxon>
        <taxon>Agaricomycotina</taxon>
        <taxon>Agaricomycetes</taxon>
        <taxon>Agaricomycetidae</taxon>
        <taxon>Agaricales</taxon>
        <taxon>Marasmiineae</taxon>
        <taxon>Mycenaceae</taxon>
        <taxon>Mycena</taxon>
    </lineage>
</organism>
<name>A0AAD6X021_9AGAR</name>
<dbReference type="AlphaFoldDB" id="A0AAD6X021"/>
<accession>A0AAD6X021</accession>
<protein>
    <submittedName>
        <fullName evidence="2">Uncharacterized protein</fullName>
    </submittedName>
</protein>
<reference evidence="2" key="1">
    <citation type="submission" date="2023-03" db="EMBL/GenBank/DDBJ databases">
        <title>Massive genome expansion in bonnet fungi (Mycena s.s.) driven by repeated elements and novel gene families across ecological guilds.</title>
        <authorList>
            <consortium name="Lawrence Berkeley National Laboratory"/>
            <person name="Harder C.B."/>
            <person name="Miyauchi S."/>
            <person name="Viragh M."/>
            <person name="Kuo A."/>
            <person name="Thoen E."/>
            <person name="Andreopoulos B."/>
            <person name="Lu D."/>
            <person name="Skrede I."/>
            <person name="Drula E."/>
            <person name="Henrissat B."/>
            <person name="Morin E."/>
            <person name="Kohler A."/>
            <person name="Barry K."/>
            <person name="LaButti K."/>
            <person name="Morin E."/>
            <person name="Salamov A."/>
            <person name="Lipzen A."/>
            <person name="Mereny Z."/>
            <person name="Hegedus B."/>
            <person name="Baldrian P."/>
            <person name="Stursova M."/>
            <person name="Weitz H."/>
            <person name="Taylor A."/>
            <person name="Grigoriev I.V."/>
            <person name="Nagy L.G."/>
            <person name="Martin F."/>
            <person name="Kauserud H."/>
        </authorList>
    </citation>
    <scope>NUCLEOTIDE SEQUENCE</scope>
    <source>
        <strain evidence="2">CBHHK200</strain>
    </source>
</reference>
<comment type="caution">
    <text evidence="2">The sequence shown here is derived from an EMBL/GenBank/DDBJ whole genome shotgun (WGS) entry which is preliminary data.</text>
</comment>
<evidence type="ECO:0000256" key="1">
    <source>
        <dbReference type="SAM" id="MobiDB-lite"/>
    </source>
</evidence>
<evidence type="ECO:0000313" key="2">
    <source>
        <dbReference type="EMBL" id="KAJ7031582.1"/>
    </source>
</evidence>
<gene>
    <name evidence="2" type="ORF">C8F04DRAFT_1185750</name>
</gene>
<proteinExistence type="predicted"/>
<keyword evidence="3" id="KW-1185">Reference proteome</keyword>
<dbReference type="EMBL" id="JARJCM010000080">
    <property type="protein sequence ID" value="KAJ7031582.1"/>
    <property type="molecule type" value="Genomic_DNA"/>
</dbReference>